<sequence length="493" mass="54376">MTVTKNNTEKVLNINNVNPLIKNVEYAVRGKLAIRAEEIRTDLEAGKGNYGFSKVVSCNIGNPQQLNQAPITFFRQVASLCDNPDLLKKENLPLVSQLYPSDSIARAQTLLHSIGSVGAYSHSQGVPHIRNTVAQFIQERDGHAADASHIFLTQGASSGVQTLLSMLTQNEKSGIMIPIPQYPLYSASLALYGATPVNYYLDEATGWSLDINQLTESVTSARKQGTDVRALVIINPGNPTGQCLTADNVRDIITFCHEQRLVLLADEVYQTNIYEPEARPFVSFKKALMDHPDAEVREGVELVSFHSISKGMVGECGRRGGYFECVNLDSLVLEQIYKMSSVSLCPNLHGQILVDLMCNPPRLGDASYESYSGEIKTIYESLVRRSKKLEGVFNEMEGVSCQAAQGSMYLFPQVTLSDKVAAAAAKESMAPDAFYSHAMLEATGVCVVPGSGFGQKANTWHFRSTFLPEEHLFDQFCSDLEKFHSSFLEKYRD</sequence>
<dbReference type="UniPathway" id="UPA00528">
    <property type="reaction ID" value="UER00586"/>
</dbReference>
<comment type="similarity">
    <text evidence="6">Belongs to the class-I pyridoxal-phosphate-dependent aminotransferase family. Alanine aminotransferase subfamily.</text>
</comment>
<dbReference type="CDD" id="cd00609">
    <property type="entry name" value="AAT_like"/>
    <property type="match status" value="1"/>
</dbReference>
<evidence type="ECO:0000256" key="7">
    <source>
        <dbReference type="ARBA" id="ARBA00077894"/>
    </source>
</evidence>
<dbReference type="AlphaFoldDB" id="A0A8H7VXF8"/>
<dbReference type="FunFam" id="3.90.1150.10:FF:000151">
    <property type="entry name" value="Alanine aminotransferase 2"/>
    <property type="match status" value="1"/>
</dbReference>
<evidence type="ECO:0000256" key="9">
    <source>
        <dbReference type="ARBA" id="ARBA00080525"/>
    </source>
</evidence>
<proteinExistence type="inferred from homology"/>
<evidence type="ECO:0000256" key="5">
    <source>
        <dbReference type="ARBA" id="ARBA00022898"/>
    </source>
</evidence>
<dbReference type="PANTHER" id="PTHR11751">
    <property type="entry name" value="ALANINE AMINOTRANSFERASE"/>
    <property type="match status" value="1"/>
</dbReference>
<dbReference type="GO" id="GO:0030170">
    <property type="term" value="F:pyridoxal phosphate binding"/>
    <property type="evidence" value="ECO:0007669"/>
    <property type="project" value="InterPro"/>
</dbReference>
<gene>
    <name evidence="11" type="ORF">INT48_002683</name>
</gene>
<dbReference type="InterPro" id="IPR004839">
    <property type="entry name" value="Aminotransferase_I/II_large"/>
</dbReference>
<evidence type="ECO:0000313" key="12">
    <source>
        <dbReference type="Proteomes" id="UP000613177"/>
    </source>
</evidence>
<keyword evidence="12" id="KW-1185">Reference proteome</keyword>
<dbReference type="EMBL" id="JAEPRE010000012">
    <property type="protein sequence ID" value="KAG2236870.1"/>
    <property type="molecule type" value="Genomic_DNA"/>
</dbReference>
<keyword evidence="5" id="KW-0663">Pyridoxal phosphate</keyword>
<evidence type="ECO:0000256" key="3">
    <source>
        <dbReference type="ARBA" id="ARBA00022576"/>
    </source>
</evidence>
<dbReference type="Gene3D" id="1.10.287.1970">
    <property type="match status" value="1"/>
</dbReference>
<keyword evidence="4" id="KW-0808">Transferase</keyword>
<accession>A0A8H7VXF8</accession>
<evidence type="ECO:0000256" key="2">
    <source>
        <dbReference type="ARBA" id="ARBA00011738"/>
    </source>
</evidence>
<dbReference type="Pfam" id="PF00155">
    <property type="entry name" value="Aminotran_1_2"/>
    <property type="match status" value="1"/>
</dbReference>
<evidence type="ECO:0000313" key="11">
    <source>
        <dbReference type="EMBL" id="KAG2236870.1"/>
    </source>
</evidence>
<dbReference type="InterPro" id="IPR015422">
    <property type="entry name" value="PyrdxlP-dep_Trfase_small"/>
</dbReference>
<evidence type="ECO:0000259" key="10">
    <source>
        <dbReference type="Pfam" id="PF00155"/>
    </source>
</evidence>
<evidence type="ECO:0000256" key="4">
    <source>
        <dbReference type="ARBA" id="ARBA00022679"/>
    </source>
</evidence>
<dbReference type="Gene3D" id="3.40.640.10">
    <property type="entry name" value="Type I PLP-dependent aspartate aminotransferase-like (Major domain)"/>
    <property type="match status" value="1"/>
</dbReference>
<dbReference type="GO" id="GO:0008483">
    <property type="term" value="F:transaminase activity"/>
    <property type="evidence" value="ECO:0007669"/>
    <property type="project" value="UniProtKB-KW"/>
</dbReference>
<dbReference type="GO" id="GO:0042853">
    <property type="term" value="P:L-alanine catabolic process"/>
    <property type="evidence" value="ECO:0007669"/>
    <property type="project" value="UniProtKB-UniPathway"/>
</dbReference>
<dbReference type="InterPro" id="IPR015421">
    <property type="entry name" value="PyrdxlP-dep_Trfase_major"/>
</dbReference>
<dbReference type="OrthoDB" id="1732682at2759"/>
<dbReference type="Gene3D" id="3.90.1150.10">
    <property type="entry name" value="Aspartate Aminotransferase, domain 1"/>
    <property type="match status" value="1"/>
</dbReference>
<evidence type="ECO:0000256" key="6">
    <source>
        <dbReference type="ARBA" id="ARBA00025785"/>
    </source>
</evidence>
<protein>
    <recommendedName>
        <fullName evidence="7">Glutamate pyruvate transaminase</fullName>
    </recommendedName>
    <alternativeName>
        <fullName evidence="8">Glutamic--alanine transaminase</fullName>
    </alternativeName>
    <alternativeName>
        <fullName evidence="9">Glutamic--pyruvic transaminase</fullName>
    </alternativeName>
</protein>
<reference evidence="11" key="1">
    <citation type="submission" date="2021-01" db="EMBL/GenBank/DDBJ databases">
        <title>Metabolic potential, ecology and presence of endohyphal bacteria is reflected in genomic diversity of Mucoromycotina.</title>
        <authorList>
            <person name="Muszewska A."/>
            <person name="Okrasinska A."/>
            <person name="Steczkiewicz K."/>
            <person name="Drgas O."/>
            <person name="Orlowska M."/>
            <person name="Perlinska-Lenart U."/>
            <person name="Aleksandrzak-Piekarczyk T."/>
            <person name="Szatraj K."/>
            <person name="Zielenkiewicz U."/>
            <person name="Pilsyk S."/>
            <person name="Malc E."/>
            <person name="Mieczkowski P."/>
            <person name="Kruszewska J.S."/>
            <person name="Biernat P."/>
            <person name="Pawlowska J."/>
        </authorList>
    </citation>
    <scope>NUCLEOTIDE SEQUENCE</scope>
    <source>
        <strain evidence="11">WA0000018081</strain>
    </source>
</reference>
<dbReference type="FunFam" id="3.40.640.10:FF:000012">
    <property type="entry name" value="alanine aminotransferase 2"/>
    <property type="match status" value="1"/>
</dbReference>
<evidence type="ECO:0000256" key="1">
    <source>
        <dbReference type="ARBA" id="ARBA00001933"/>
    </source>
</evidence>
<dbReference type="SUPFAM" id="SSF53383">
    <property type="entry name" value="PLP-dependent transferases"/>
    <property type="match status" value="1"/>
</dbReference>
<dbReference type="InterPro" id="IPR045088">
    <property type="entry name" value="ALAT1/2-like"/>
</dbReference>
<dbReference type="PANTHER" id="PTHR11751:SF29">
    <property type="entry name" value="ALANINE TRANSAMINASE"/>
    <property type="match status" value="1"/>
</dbReference>
<dbReference type="InterPro" id="IPR015424">
    <property type="entry name" value="PyrdxlP-dep_Trfase"/>
</dbReference>
<comment type="cofactor">
    <cofactor evidence="1">
        <name>pyridoxal 5'-phosphate</name>
        <dbReference type="ChEBI" id="CHEBI:597326"/>
    </cofactor>
</comment>
<comment type="subunit">
    <text evidence="2">Homodimer.</text>
</comment>
<evidence type="ECO:0000256" key="8">
    <source>
        <dbReference type="ARBA" id="ARBA00078532"/>
    </source>
</evidence>
<name>A0A8H7VXF8_9FUNG</name>
<dbReference type="FunFam" id="1.10.287.1970:FF:000001">
    <property type="entry name" value="Alanine aminotransferase 2"/>
    <property type="match status" value="1"/>
</dbReference>
<organism evidence="11 12">
    <name type="scientific">Thamnidium elegans</name>
    <dbReference type="NCBI Taxonomy" id="101142"/>
    <lineage>
        <taxon>Eukaryota</taxon>
        <taxon>Fungi</taxon>
        <taxon>Fungi incertae sedis</taxon>
        <taxon>Mucoromycota</taxon>
        <taxon>Mucoromycotina</taxon>
        <taxon>Mucoromycetes</taxon>
        <taxon>Mucorales</taxon>
        <taxon>Mucorineae</taxon>
        <taxon>Mucoraceae</taxon>
        <taxon>Thamnidium</taxon>
    </lineage>
</organism>
<keyword evidence="3" id="KW-0032">Aminotransferase</keyword>
<dbReference type="Proteomes" id="UP000613177">
    <property type="component" value="Unassembled WGS sequence"/>
</dbReference>
<comment type="caution">
    <text evidence="11">The sequence shown here is derived from an EMBL/GenBank/DDBJ whole genome shotgun (WGS) entry which is preliminary data.</text>
</comment>
<feature type="domain" description="Aminotransferase class I/classII large" evidence="10">
    <location>
        <begin position="96"/>
        <end position="469"/>
    </location>
</feature>